<dbReference type="GO" id="GO:0008270">
    <property type="term" value="F:zinc ion binding"/>
    <property type="evidence" value="ECO:0007669"/>
    <property type="project" value="UniProtKB-KW"/>
</dbReference>
<keyword evidence="1" id="KW-0863">Zinc-finger</keyword>
<gene>
    <name evidence="4" type="ORF">OVA965_LOCUS21780</name>
    <name evidence="5" type="ORF">TMI583_LOCUS22487</name>
</gene>
<dbReference type="EMBL" id="CAJOBA010032781">
    <property type="protein sequence ID" value="CAF3964585.1"/>
    <property type="molecule type" value="Genomic_DNA"/>
</dbReference>
<evidence type="ECO:0000313" key="4">
    <source>
        <dbReference type="EMBL" id="CAF1154605.1"/>
    </source>
</evidence>
<name>A0A8S2EEQ4_9BILA</name>
<dbReference type="GO" id="GO:0003676">
    <property type="term" value="F:nucleic acid binding"/>
    <property type="evidence" value="ECO:0007669"/>
    <property type="project" value="InterPro"/>
</dbReference>
<dbReference type="EMBL" id="CAJNOK010012046">
    <property type="protein sequence ID" value="CAF1154605.1"/>
    <property type="molecule type" value="Genomic_DNA"/>
</dbReference>
<dbReference type="AlphaFoldDB" id="A0A8S2EEQ4"/>
<sequence>MMTHQLPAVHIVMEQTSSLSQKDIDAFLTMNIPNLRLRSIKFYASKKSYSLMPYSLDDLATMKSFKWPDKISNSSIKIMLPIFGPTCFSAIIYSVKLDEDTNSILDEIKNTYPSTLNLLRIKSLRTSKECTVCRVDFANRQHKETFVKNREFLYNHIVHYVADYRNPVLAIRCFKCQEYGHYQSSCKGNDLCSKCGHAHLKDALCNPTPYCPNCYGNHPPNSNDCPKKLEYMKAIREQIKNNPIETSAKLINHQQRSYAEVTSSTSYESNTRVYFEKAVEAVQMKFVHNVNETLKPIATTLKNIQDDVKSLNDISTQLYSKHQILENEVTKINNCLSNLQTHLPSILQIMLNGVVPPTSTLHTQLQSNIDKACALIFKPILTNKKRSSRSHSTTVRKKSSSIRTITSTNNNDSYTCDSENAILSINDNLQ</sequence>
<dbReference type="InterPro" id="IPR001878">
    <property type="entry name" value="Znf_CCHC"/>
</dbReference>
<evidence type="ECO:0000313" key="6">
    <source>
        <dbReference type="Proteomes" id="UP000677228"/>
    </source>
</evidence>
<evidence type="ECO:0000256" key="1">
    <source>
        <dbReference type="PROSITE-ProRule" id="PRU00047"/>
    </source>
</evidence>
<organism evidence="4 6">
    <name type="scientific">Didymodactylos carnosus</name>
    <dbReference type="NCBI Taxonomy" id="1234261"/>
    <lineage>
        <taxon>Eukaryota</taxon>
        <taxon>Metazoa</taxon>
        <taxon>Spiralia</taxon>
        <taxon>Gnathifera</taxon>
        <taxon>Rotifera</taxon>
        <taxon>Eurotatoria</taxon>
        <taxon>Bdelloidea</taxon>
        <taxon>Philodinida</taxon>
        <taxon>Philodinidae</taxon>
        <taxon>Didymodactylos</taxon>
    </lineage>
</organism>
<keyword evidence="1" id="KW-0862">Zinc</keyword>
<proteinExistence type="predicted"/>
<protein>
    <recommendedName>
        <fullName evidence="3">CCHC-type domain-containing protein</fullName>
    </recommendedName>
</protein>
<evidence type="ECO:0000313" key="5">
    <source>
        <dbReference type="EMBL" id="CAF3964585.1"/>
    </source>
</evidence>
<feature type="region of interest" description="Disordered" evidence="2">
    <location>
        <begin position="387"/>
        <end position="409"/>
    </location>
</feature>
<dbReference type="Proteomes" id="UP000677228">
    <property type="component" value="Unassembled WGS sequence"/>
</dbReference>
<feature type="domain" description="CCHC-type" evidence="3">
    <location>
        <begin position="172"/>
        <end position="187"/>
    </location>
</feature>
<evidence type="ECO:0000256" key="2">
    <source>
        <dbReference type="SAM" id="MobiDB-lite"/>
    </source>
</evidence>
<reference evidence="4" key="1">
    <citation type="submission" date="2021-02" db="EMBL/GenBank/DDBJ databases">
        <authorList>
            <person name="Nowell W R."/>
        </authorList>
    </citation>
    <scope>NUCLEOTIDE SEQUENCE</scope>
</reference>
<accession>A0A8S2EEQ4</accession>
<dbReference type="Proteomes" id="UP000682733">
    <property type="component" value="Unassembled WGS sequence"/>
</dbReference>
<evidence type="ECO:0000259" key="3">
    <source>
        <dbReference type="PROSITE" id="PS50158"/>
    </source>
</evidence>
<feature type="compositionally biased region" description="Basic residues" evidence="2">
    <location>
        <begin position="387"/>
        <end position="400"/>
    </location>
</feature>
<comment type="caution">
    <text evidence="4">The sequence shown here is derived from an EMBL/GenBank/DDBJ whole genome shotgun (WGS) entry which is preliminary data.</text>
</comment>
<dbReference type="PROSITE" id="PS50158">
    <property type="entry name" value="ZF_CCHC"/>
    <property type="match status" value="1"/>
</dbReference>
<keyword evidence="1" id="KW-0479">Metal-binding</keyword>